<dbReference type="FunFam" id="1.20.1720.10:FF:000004">
    <property type="entry name" value="EmrB/QacA family drug resistance transporter"/>
    <property type="match status" value="1"/>
</dbReference>
<dbReference type="InterPro" id="IPR011701">
    <property type="entry name" value="MFS"/>
</dbReference>
<feature type="transmembrane region" description="Helical" evidence="7">
    <location>
        <begin position="105"/>
        <end position="125"/>
    </location>
</feature>
<keyword evidence="2" id="KW-0813">Transport</keyword>
<sequence length="506" mass="54546">MVEQPKKMYCVVAGLMLGILMSSMDNTIVAASMGTIVSELGEMENFIWVTSAYMVTSMAGTPIFGKLSDMYGRKRFFVFGLILFLIGSILCGFATSIVQLSVFRAIQGVGGGAIMPIALAILFDIFPPEKRGKISGLTGTVFGASSIFGPLIGAVITDHLGWNWVFYINVPIGVIACLLIVPFYHESPVRAKQKIDWWGAVTLIGSIVCLMFALELGGSKYDWESGVIVSLFLLFCILFSGFVIAEKKADAPIISFRMFRNRLYTASIAAAFFYGAGFVVAMVYVPIFIQGVFGGTATSSGTILMPMLITSVLFSQIGGRLTSRISYRSLMIGSALLYMAGMCLLSRLSPELWRSMVTAFMIVTGMGIGVSMSVLTQSAVHHFDMRQRGAATSSVVFLRSLGMTIGITVFGVIQRNAFIGNLGDAVEIPGGILLEPQSILAPELRAQMSAEMLDAVRNALSASIAHTFLWGIVPAVLAMVSVMFMTGDKVRVTRNAEGGKAVFERS</sequence>
<feature type="transmembrane region" description="Helical" evidence="7">
    <location>
        <begin position="266"/>
        <end position="289"/>
    </location>
</feature>
<dbReference type="EMBL" id="FPBV01000053">
    <property type="protein sequence ID" value="SFV09232.1"/>
    <property type="molecule type" value="Genomic_DNA"/>
</dbReference>
<feature type="transmembrane region" description="Helical" evidence="7">
    <location>
        <begin position="301"/>
        <end position="318"/>
    </location>
</feature>
<evidence type="ECO:0000256" key="2">
    <source>
        <dbReference type="ARBA" id="ARBA00022448"/>
    </source>
</evidence>
<accession>A0A1I7LHR3</accession>
<dbReference type="Pfam" id="PF07690">
    <property type="entry name" value="MFS_1"/>
    <property type="match status" value="1"/>
</dbReference>
<dbReference type="PANTHER" id="PTHR23501">
    <property type="entry name" value="MAJOR FACILITATOR SUPERFAMILY"/>
    <property type="match status" value="1"/>
</dbReference>
<feature type="transmembrane region" description="Helical" evidence="7">
    <location>
        <begin position="464"/>
        <end position="485"/>
    </location>
</feature>
<dbReference type="SUPFAM" id="SSF103473">
    <property type="entry name" value="MFS general substrate transporter"/>
    <property type="match status" value="1"/>
</dbReference>
<dbReference type="AlphaFoldDB" id="A0A1I7LHR3"/>
<feature type="transmembrane region" description="Helical" evidence="7">
    <location>
        <begin position="195"/>
        <end position="214"/>
    </location>
</feature>
<dbReference type="STRING" id="392015.SAMN05421543_1532"/>
<feature type="transmembrane region" description="Helical" evidence="7">
    <location>
        <begin position="396"/>
        <end position="413"/>
    </location>
</feature>
<feature type="transmembrane region" description="Helical" evidence="7">
    <location>
        <begin position="46"/>
        <end position="64"/>
    </location>
</feature>
<comment type="subcellular location">
    <subcellularLocation>
        <location evidence="1">Cell membrane</location>
        <topology evidence="1">Multi-pass membrane protein</topology>
    </subcellularLocation>
</comment>
<evidence type="ECO:0000313" key="10">
    <source>
        <dbReference type="Proteomes" id="UP000183508"/>
    </source>
</evidence>
<organism evidence="9 10">
    <name type="scientific">Alicyclobacillus macrosporangiidus</name>
    <dbReference type="NCBI Taxonomy" id="392015"/>
    <lineage>
        <taxon>Bacteria</taxon>
        <taxon>Bacillati</taxon>
        <taxon>Bacillota</taxon>
        <taxon>Bacilli</taxon>
        <taxon>Bacillales</taxon>
        <taxon>Alicyclobacillaceae</taxon>
        <taxon>Alicyclobacillus</taxon>
    </lineage>
</organism>
<protein>
    <submittedName>
        <fullName evidence="9">Drug resistance transporter, EmrB/QacA subfamily</fullName>
    </submittedName>
</protein>
<keyword evidence="4 7" id="KW-0812">Transmembrane</keyword>
<dbReference type="InterPro" id="IPR036259">
    <property type="entry name" value="MFS_trans_sf"/>
</dbReference>
<name>A0A1I7LHR3_9BACL</name>
<feature type="transmembrane region" description="Helical" evidence="7">
    <location>
        <begin position="76"/>
        <end position="99"/>
    </location>
</feature>
<dbReference type="PANTHER" id="PTHR23501:SF170">
    <property type="entry name" value="MULTIDRUG RESISTANCE PROTEIN 3"/>
    <property type="match status" value="1"/>
</dbReference>
<proteinExistence type="predicted"/>
<dbReference type="Proteomes" id="UP000183508">
    <property type="component" value="Unassembled WGS sequence"/>
</dbReference>
<feature type="transmembrane region" description="Helical" evidence="7">
    <location>
        <begin position="226"/>
        <end position="245"/>
    </location>
</feature>
<feature type="domain" description="Major facilitator superfamily (MFS) profile" evidence="8">
    <location>
        <begin position="11"/>
        <end position="490"/>
    </location>
</feature>
<dbReference type="RefSeq" id="WP_074956788.1">
    <property type="nucleotide sequence ID" value="NZ_FPBV01000053.1"/>
</dbReference>
<dbReference type="NCBIfam" id="TIGR00711">
    <property type="entry name" value="efflux_EmrB"/>
    <property type="match status" value="1"/>
</dbReference>
<feature type="transmembrane region" description="Helical" evidence="7">
    <location>
        <begin position="137"/>
        <end position="156"/>
    </location>
</feature>
<dbReference type="PROSITE" id="PS50850">
    <property type="entry name" value="MFS"/>
    <property type="match status" value="1"/>
</dbReference>
<dbReference type="InterPro" id="IPR020846">
    <property type="entry name" value="MFS_dom"/>
</dbReference>
<keyword evidence="10" id="KW-1185">Reference proteome</keyword>
<dbReference type="PRINTS" id="PR01036">
    <property type="entry name" value="TCRTETB"/>
</dbReference>
<dbReference type="Gene3D" id="1.20.1250.20">
    <property type="entry name" value="MFS general substrate transporter like domains"/>
    <property type="match status" value="1"/>
</dbReference>
<keyword evidence="6 7" id="KW-0472">Membrane</keyword>
<evidence type="ECO:0000256" key="3">
    <source>
        <dbReference type="ARBA" id="ARBA00022475"/>
    </source>
</evidence>
<dbReference type="GO" id="GO:0005886">
    <property type="term" value="C:plasma membrane"/>
    <property type="evidence" value="ECO:0007669"/>
    <property type="project" value="UniProtKB-SubCell"/>
</dbReference>
<feature type="transmembrane region" description="Helical" evidence="7">
    <location>
        <begin position="355"/>
        <end position="375"/>
    </location>
</feature>
<keyword evidence="5 7" id="KW-1133">Transmembrane helix</keyword>
<keyword evidence="3" id="KW-1003">Cell membrane</keyword>
<evidence type="ECO:0000256" key="6">
    <source>
        <dbReference type="ARBA" id="ARBA00023136"/>
    </source>
</evidence>
<evidence type="ECO:0000259" key="8">
    <source>
        <dbReference type="PROSITE" id="PS50850"/>
    </source>
</evidence>
<feature type="transmembrane region" description="Helical" evidence="7">
    <location>
        <begin position="330"/>
        <end position="349"/>
    </location>
</feature>
<evidence type="ECO:0000313" key="9">
    <source>
        <dbReference type="EMBL" id="SFV09232.1"/>
    </source>
</evidence>
<dbReference type="Gene3D" id="1.20.1720.10">
    <property type="entry name" value="Multidrug resistance protein D"/>
    <property type="match status" value="1"/>
</dbReference>
<evidence type="ECO:0000256" key="5">
    <source>
        <dbReference type="ARBA" id="ARBA00022989"/>
    </source>
</evidence>
<feature type="transmembrane region" description="Helical" evidence="7">
    <location>
        <begin position="162"/>
        <end position="183"/>
    </location>
</feature>
<evidence type="ECO:0000256" key="1">
    <source>
        <dbReference type="ARBA" id="ARBA00004651"/>
    </source>
</evidence>
<evidence type="ECO:0000256" key="4">
    <source>
        <dbReference type="ARBA" id="ARBA00022692"/>
    </source>
</evidence>
<reference evidence="10" key="1">
    <citation type="submission" date="2016-10" db="EMBL/GenBank/DDBJ databases">
        <authorList>
            <person name="Varghese N."/>
        </authorList>
    </citation>
    <scope>NUCLEOTIDE SEQUENCE [LARGE SCALE GENOMIC DNA]</scope>
    <source>
        <strain evidence="10">DSM 17980</strain>
    </source>
</reference>
<dbReference type="OrthoDB" id="146256at2"/>
<dbReference type="InterPro" id="IPR004638">
    <property type="entry name" value="EmrB-like"/>
</dbReference>
<evidence type="ECO:0000256" key="7">
    <source>
        <dbReference type="SAM" id="Phobius"/>
    </source>
</evidence>
<dbReference type="CDD" id="cd17502">
    <property type="entry name" value="MFS_Azr1_MDR_like"/>
    <property type="match status" value="1"/>
</dbReference>
<gene>
    <name evidence="9" type="ORF">SAMN05421543_1532</name>
</gene>
<dbReference type="GO" id="GO:0022857">
    <property type="term" value="F:transmembrane transporter activity"/>
    <property type="evidence" value="ECO:0007669"/>
    <property type="project" value="InterPro"/>
</dbReference>